<keyword evidence="4" id="KW-1185">Reference proteome</keyword>
<name>A0A4R3JBH9_9PROT</name>
<dbReference type="Proteomes" id="UP000295304">
    <property type="component" value="Unassembled WGS sequence"/>
</dbReference>
<dbReference type="HAMAP" id="MF_00758">
    <property type="entry name" value="UPF0301"/>
    <property type="match status" value="1"/>
</dbReference>
<sequence>MAQTQENAEKQSPYLAGKLLIAMPGMDDRRFEKTVIYLCVHNADGAMGLVLNRTLDEVSFDGLLEQMKIEVAHPSENIAVHFGGPVESERGFVLHSPDYMRDSTMVVDSAVAMTATLDVLRAIAEGHGPKNKVFAVGYTGWGPGQLDRELLDNGWMAVDADTTLVFGDDQDTKWERAFAKIGVDVRMLSEYAGHA</sequence>
<comment type="caution">
    <text evidence="3">The sequence shown here is derived from an EMBL/GenBank/DDBJ whole genome shotgun (WGS) entry which is preliminary data.</text>
</comment>
<dbReference type="NCBIfam" id="NF001268">
    <property type="entry name" value="PRK00228.1-4"/>
    <property type="match status" value="1"/>
</dbReference>
<dbReference type="RefSeq" id="WP_132939097.1">
    <property type="nucleotide sequence ID" value="NZ_CP119676.1"/>
</dbReference>
<gene>
    <name evidence="3" type="ORF">EDD55_105203</name>
</gene>
<dbReference type="SUPFAM" id="SSF143456">
    <property type="entry name" value="VC0467-like"/>
    <property type="match status" value="1"/>
</dbReference>
<comment type="similarity">
    <text evidence="1 2">Belongs to the UPF0301 (AlgH) family.</text>
</comment>
<dbReference type="PANTHER" id="PTHR30327">
    <property type="entry name" value="UNCHARACTERIZED PROTEIN YQGE"/>
    <property type="match status" value="1"/>
</dbReference>
<dbReference type="OrthoDB" id="9807486at2"/>
<dbReference type="Gene3D" id="3.40.1740.10">
    <property type="entry name" value="VC0467-like"/>
    <property type="match status" value="1"/>
</dbReference>
<evidence type="ECO:0000313" key="4">
    <source>
        <dbReference type="Proteomes" id="UP000295304"/>
    </source>
</evidence>
<evidence type="ECO:0000313" key="3">
    <source>
        <dbReference type="EMBL" id="TCS62655.1"/>
    </source>
</evidence>
<evidence type="ECO:0000256" key="1">
    <source>
        <dbReference type="ARBA" id="ARBA00009600"/>
    </source>
</evidence>
<protein>
    <recommendedName>
        <fullName evidence="2">UPF0301 protein EDD55_105203</fullName>
    </recommendedName>
</protein>
<proteinExistence type="inferred from homology"/>
<dbReference type="AlphaFoldDB" id="A0A4R3JBH9"/>
<reference evidence="3 4" key="1">
    <citation type="submission" date="2019-03" db="EMBL/GenBank/DDBJ databases">
        <title>Genomic Encyclopedia of Type Strains, Phase IV (KMG-IV): sequencing the most valuable type-strain genomes for metagenomic binning, comparative biology and taxonomic classification.</title>
        <authorList>
            <person name="Goeker M."/>
        </authorList>
    </citation>
    <scope>NUCLEOTIDE SEQUENCE [LARGE SCALE GENOMIC DNA]</scope>
    <source>
        <strain evidence="3 4">DSM 101688</strain>
    </source>
</reference>
<organism evidence="3 4">
    <name type="scientific">Varunaivibrio sulfuroxidans</name>
    <dbReference type="NCBI Taxonomy" id="1773489"/>
    <lineage>
        <taxon>Bacteria</taxon>
        <taxon>Pseudomonadati</taxon>
        <taxon>Pseudomonadota</taxon>
        <taxon>Alphaproteobacteria</taxon>
        <taxon>Rhodospirillales</taxon>
        <taxon>Magnetovibrionaceae</taxon>
        <taxon>Varunaivibrio</taxon>
    </lineage>
</organism>
<dbReference type="Pfam" id="PF02622">
    <property type="entry name" value="DUF179"/>
    <property type="match status" value="1"/>
</dbReference>
<evidence type="ECO:0000256" key="2">
    <source>
        <dbReference type="HAMAP-Rule" id="MF_00758"/>
    </source>
</evidence>
<dbReference type="PANTHER" id="PTHR30327:SF1">
    <property type="entry name" value="UPF0301 PROTEIN YQGE"/>
    <property type="match status" value="1"/>
</dbReference>
<dbReference type="GO" id="GO:0005829">
    <property type="term" value="C:cytosol"/>
    <property type="evidence" value="ECO:0007669"/>
    <property type="project" value="TreeGrafter"/>
</dbReference>
<dbReference type="EMBL" id="SLZW01000005">
    <property type="protein sequence ID" value="TCS62655.1"/>
    <property type="molecule type" value="Genomic_DNA"/>
</dbReference>
<dbReference type="InterPro" id="IPR003774">
    <property type="entry name" value="AlgH-like"/>
</dbReference>
<accession>A0A4R3JBH9</accession>